<evidence type="ECO:0000256" key="3">
    <source>
        <dbReference type="ARBA" id="ARBA00023002"/>
    </source>
</evidence>
<keyword evidence="5" id="KW-0627">Porphyrin biosynthesis</keyword>
<evidence type="ECO:0000256" key="5">
    <source>
        <dbReference type="ARBA" id="ARBA00023244"/>
    </source>
</evidence>
<dbReference type="InterPro" id="IPR028161">
    <property type="entry name" value="Met8-like"/>
</dbReference>
<dbReference type="EC" id="1.3.1.76" evidence="2"/>
<dbReference type="GeneID" id="96623673"/>
<protein>
    <recommendedName>
        <fullName evidence="2">precorrin-2 dehydrogenase</fullName>
        <ecNumber evidence="2">1.3.1.76</ecNumber>
    </recommendedName>
</protein>
<dbReference type="PANTHER" id="PTHR35330">
    <property type="entry name" value="SIROHEME BIOSYNTHESIS PROTEIN MET8"/>
    <property type="match status" value="1"/>
</dbReference>
<name>A0A7H2BG93_9MICC</name>
<dbReference type="AlphaFoldDB" id="A0A7H2BG93"/>
<dbReference type="InterPro" id="IPR036291">
    <property type="entry name" value="NAD(P)-bd_dom_sf"/>
</dbReference>
<keyword evidence="4" id="KW-0520">NAD</keyword>
<dbReference type="Gene3D" id="3.40.50.720">
    <property type="entry name" value="NAD(P)-binding Rossmann-like Domain"/>
    <property type="match status" value="1"/>
</dbReference>
<comment type="catalytic activity">
    <reaction evidence="6">
        <text>precorrin-2 + NAD(+) = sirohydrochlorin + NADH + 2 H(+)</text>
        <dbReference type="Rhea" id="RHEA:15613"/>
        <dbReference type="ChEBI" id="CHEBI:15378"/>
        <dbReference type="ChEBI" id="CHEBI:57540"/>
        <dbReference type="ChEBI" id="CHEBI:57945"/>
        <dbReference type="ChEBI" id="CHEBI:58351"/>
        <dbReference type="ChEBI" id="CHEBI:58827"/>
        <dbReference type="EC" id="1.3.1.76"/>
    </reaction>
</comment>
<dbReference type="UniPathway" id="UPA00262">
    <property type="reaction ID" value="UER00222"/>
</dbReference>
<dbReference type="PANTHER" id="PTHR35330:SF1">
    <property type="entry name" value="SIROHEME BIOSYNTHESIS PROTEIN MET8"/>
    <property type="match status" value="1"/>
</dbReference>
<evidence type="ECO:0000256" key="2">
    <source>
        <dbReference type="ARBA" id="ARBA00012400"/>
    </source>
</evidence>
<gene>
    <name evidence="7" type="ORF">IDM49_05450</name>
</gene>
<dbReference type="GO" id="GO:0019354">
    <property type="term" value="P:siroheme biosynthetic process"/>
    <property type="evidence" value="ECO:0007669"/>
    <property type="project" value="UniProtKB-UniPathway"/>
</dbReference>
<dbReference type="RefSeq" id="WP_190725292.1">
    <property type="nucleotide sequence ID" value="NZ_CP061539.1"/>
</dbReference>
<organism evidence="7 8">
    <name type="scientific">Rothia terrae</name>
    <dbReference type="NCBI Taxonomy" id="396015"/>
    <lineage>
        <taxon>Bacteria</taxon>
        <taxon>Bacillati</taxon>
        <taxon>Actinomycetota</taxon>
        <taxon>Actinomycetes</taxon>
        <taxon>Micrococcales</taxon>
        <taxon>Micrococcaceae</taxon>
        <taxon>Rothia</taxon>
    </lineage>
</organism>
<dbReference type="GO" id="GO:0004325">
    <property type="term" value="F:ferrochelatase activity"/>
    <property type="evidence" value="ECO:0007669"/>
    <property type="project" value="InterPro"/>
</dbReference>
<sequence length="148" mass="16524">MLPVNINLEGKDVLVVGGGVVATRRVRTLQEQGALVHVVAPDISEELHQLHAEQKIIWHHRFFEPKDAADKWLVVAHTDSPRVQQQIKDACETHRVWCLVGGQPENSSFWFMAHRVLEDITVAVSAKANPKKAKRLVGEIAGFLSHTS</sequence>
<dbReference type="NCBIfam" id="TIGR01470">
    <property type="entry name" value="cysG_Nterm"/>
    <property type="match status" value="1"/>
</dbReference>
<proteinExistence type="predicted"/>
<dbReference type="KEGG" id="rter:IDM49_05450"/>
<keyword evidence="3" id="KW-0560">Oxidoreductase</keyword>
<evidence type="ECO:0000256" key="1">
    <source>
        <dbReference type="ARBA" id="ARBA00005010"/>
    </source>
</evidence>
<dbReference type="EMBL" id="CP061539">
    <property type="protein sequence ID" value="QNV38689.1"/>
    <property type="molecule type" value="Genomic_DNA"/>
</dbReference>
<evidence type="ECO:0000313" key="8">
    <source>
        <dbReference type="Proteomes" id="UP000516404"/>
    </source>
</evidence>
<dbReference type="Pfam" id="PF13241">
    <property type="entry name" value="NAD_binding_7"/>
    <property type="match status" value="1"/>
</dbReference>
<dbReference type="GO" id="GO:0043115">
    <property type="term" value="F:precorrin-2 dehydrogenase activity"/>
    <property type="evidence" value="ECO:0007669"/>
    <property type="project" value="UniProtKB-EC"/>
</dbReference>
<evidence type="ECO:0000256" key="4">
    <source>
        <dbReference type="ARBA" id="ARBA00023027"/>
    </source>
</evidence>
<keyword evidence="8" id="KW-1185">Reference proteome</keyword>
<evidence type="ECO:0000256" key="6">
    <source>
        <dbReference type="ARBA" id="ARBA00047561"/>
    </source>
</evidence>
<reference evidence="7 8" key="1">
    <citation type="submission" date="2020-09" db="EMBL/GenBank/DDBJ databases">
        <title>Investigation of environmental microbes.</title>
        <authorList>
            <person name="Ou Y."/>
            <person name="Kang Q."/>
        </authorList>
    </citation>
    <scope>NUCLEOTIDE SEQUENCE [LARGE SCALE GENOMIC DNA]</scope>
    <source>
        <strain evidence="7 8">KJZ-14</strain>
    </source>
</reference>
<dbReference type="InterPro" id="IPR006367">
    <property type="entry name" value="Sirohaem_synthase_N"/>
</dbReference>
<dbReference type="Proteomes" id="UP000516404">
    <property type="component" value="Chromosome"/>
</dbReference>
<evidence type="ECO:0000313" key="7">
    <source>
        <dbReference type="EMBL" id="QNV38689.1"/>
    </source>
</evidence>
<dbReference type="SUPFAM" id="SSF51735">
    <property type="entry name" value="NAD(P)-binding Rossmann-fold domains"/>
    <property type="match status" value="1"/>
</dbReference>
<accession>A0A7H2BG93</accession>
<comment type="pathway">
    <text evidence="1">Porphyrin-containing compound metabolism; siroheme biosynthesis; sirohydrochlorin from precorrin-2: step 1/1.</text>
</comment>